<accession>A0ABQ9W3Y8</accession>
<reference evidence="2 3" key="1">
    <citation type="submission" date="2023-05" db="EMBL/GenBank/DDBJ databases">
        <title>B98-5 Cell Line De Novo Hybrid Assembly: An Optical Mapping Approach.</title>
        <authorList>
            <person name="Kananen K."/>
            <person name="Auerbach J.A."/>
            <person name="Kautto E."/>
            <person name="Blachly J.S."/>
        </authorList>
    </citation>
    <scope>NUCLEOTIDE SEQUENCE [LARGE SCALE GENOMIC DNA]</scope>
    <source>
        <strain evidence="2">B95-8</strain>
        <tissue evidence="2">Cell line</tissue>
    </source>
</reference>
<feature type="region of interest" description="Disordered" evidence="1">
    <location>
        <begin position="28"/>
        <end position="51"/>
    </location>
</feature>
<feature type="non-terminal residue" evidence="2">
    <location>
        <position position="51"/>
    </location>
</feature>
<evidence type="ECO:0000256" key="1">
    <source>
        <dbReference type="SAM" id="MobiDB-lite"/>
    </source>
</evidence>
<gene>
    <name evidence="2" type="ORF">P7K49_006134</name>
</gene>
<sequence length="51" mass="5653">MSEKCFHCEHERQGELEVSQDSRYGAHWAARAGPTSEAEEGPTLKFTEGAT</sequence>
<dbReference type="Proteomes" id="UP001266305">
    <property type="component" value="Unassembled WGS sequence"/>
</dbReference>
<organism evidence="2 3">
    <name type="scientific">Saguinus oedipus</name>
    <name type="common">Cotton-top tamarin</name>
    <name type="synonym">Oedipomidas oedipus</name>
    <dbReference type="NCBI Taxonomy" id="9490"/>
    <lineage>
        <taxon>Eukaryota</taxon>
        <taxon>Metazoa</taxon>
        <taxon>Chordata</taxon>
        <taxon>Craniata</taxon>
        <taxon>Vertebrata</taxon>
        <taxon>Euteleostomi</taxon>
        <taxon>Mammalia</taxon>
        <taxon>Eutheria</taxon>
        <taxon>Euarchontoglires</taxon>
        <taxon>Primates</taxon>
        <taxon>Haplorrhini</taxon>
        <taxon>Platyrrhini</taxon>
        <taxon>Cebidae</taxon>
        <taxon>Callitrichinae</taxon>
        <taxon>Saguinus</taxon>
    </lineage>
</organism>
<comment type="caution">
    <text evidence="2">The sequence shown here is derived from an EMBL/GenBank/DDBJ whole genome shotgun (WGS) entry which is preliminary data.</text>
</comment>
<protein>
    <submittedName>
        <fullName evidence="2">Uncharacterized protein</fullName>
    </submittedName>
</protein>
<proteinExistence type="predicted"/>
<keyword evidence="3" id="KW-1185">Reference proteome</keyword>
<evidence type="ECO:0000313" key="2">
    <source>
        <dbReference type="EMBL" id="KAK2115508.1"/>
    </source>
</evidence>
<evidence type="ECO:0000313" key="3">
    <source>
        <dbReference type="Proteomes" id="UP001266305"/>
    </source>
</evidence>
<name>A0ABQ9W3Y8_SAGOE</name>
<dbReference type="EMBL" id="JASSZA010000003">
    <property type="protein sequence ID" value="KAK2115508.1"/>
    <property type="molecule type" value="Genomic_DNA"/>
</dbReference>